<evidence type="ECO:0000313" key="2">
    <source>
        <dbReference type="Proteomes" id="UP001521222"/>
    </source>
</evidence>
<dbReference type="Proteomes" id="UP001521222">
    <property type="component" value="Unassembled WGS sequence"/>
</dbReference>
<evidence type="ECO:0000313" key="1">
    <source>
        <dbReference type="EMBL" id="KAL1597590.1"/>
    </source>
</evidence>
<sequence>MQTWSVEGRIAHNPLPAHLPFTRFSDDDVTAYFKANIEERMRTDSPAVEKLTDFYDFQLFEHEVSTYDEIKFMSPDKTGVLPITRIGLGPNTTYMTDVSLLTLQLHKGSMKISLDWRSLFTSISREEHRIATMKAAQLITSPSMFRLPAQRPTIVSPGNSSLEFAILLQLRRQRNQHLKPAPEAEKLAGGKPSDELLMFDIIL</sequence>
<protein>
    <submittedName>
        <fullName evidence="1">Uncharacterized protein</fullName>
    </submittedName>
</protein>
<proteinExistence type="predicted"/>
<reference evidence="1 2" key="1">
    <citation type="submission" date="2024-02" db="EMBL/GenBank/DDBJ databases">
        <title>De novo assembly and annotation of 12 fungi associated with fruit tree decline syndrome in Ontario, Canada.</title>
        <authorList>
            <person name="Sulman M."/>
            <person name="Ellouze W."/>
            <person name="Ilyukhin E."/>
        </authorList>
    </citation>
    <scope>NUCLEOTIDE SEQUENCE [LARGE SCALE GENOMIC DNA]</scope>
    <source>
        <strain evidence="1 2">M97-236</strain>
    </source>
</reference>
<comment type="caution">
    <text evidence="1">The sequence shown here is derived from an EMBL/GenBank/DDBJ whole genome shotgun (WGS) entry which is preliminary data.</text>
</comment>
<keyword evidence="2" id="KW-1185">Reference proteome</keyword>
<organism evidence="1 2">
    <name type="scientific">Nothophoma quercina</name>
    <dbReference type="NCBI Taxonomy" id="749835"/>
    <lineage>
        <taxon>Eukaryota</taxon>
        <taxon>Fungi</taxon>
        <taxon>Dikarya</taxon>
        <taxon>Ascomycota</taxon>
        <taxon>Pezizomycotina</taxon>
        <taxon>Dothideomycetes</taxon>
        <taxon>Pleosporomycetidae</taxon>
        <taxon>Pleosporales</taxon>
        <taxon>Pleosporineae</taxon>
        <taxon>Didymellaceae</taxon>
        <taxon>Nothophoma</taxon>
    </lineage>
</organism>
<gene>
    <name evidence="1" type="ORF">SLS59_007287</name>
</gene>
<accession>A0ABR3QZJ6</accession>
<dbReference type="EMBL" id="JAKIXB020000025">
    <property type="protein sequence ID" value="KAL1597590.1"/>
    <property type="molecule type" value="Genomic_DNA"/>
</dbReference>
<name>A0ABR3QZJ6_9PLEO</name>